<reference evidence="5 6" key="1">
    <citation type="journal article" date="2021" name="Sci. Rep.">
        <title>Phenotypic and genomic hallmarks of a novel, potentially pathogenic rapidly growing Mycobacterium species related to the Mycobacterium fortuitum complex.</title>
        <authorList>
            <person name="Gharbi R."/>
            <person name="Khanna V."/>
            <person name="Frigui W."/>
            <person name="Mhenni B."/>
            <person name="Brosch R."/>
            <person name="Mardassi H."/>
        </authorList>
    </citation>
    <scope>NUCLEOTIDE SEQUENCE [LARGE SCALE GENOMIC DNA]</scope>
    <source>
        <strain evidence="5 6">TNTM28</strain>
    </source>
</reference>
<proteinExistence type="predicted"/>
<organism evidence="5 6">
    <name type="scientific">[Mycobacterium] fortunisiensis</name>
    <dbReference type="NCBI Taxonomy" id="2600579"/>
    <lineage>
        <taxon>Bacteria</taxon>
        <taxon>Bacillati</taxon>
        <taxon>Actinomycetota</taxon>
        <taxon>Actinomycetes</taxon>
        <taxon>Mycobacteriales</taxon>
        <taxon>Mycobacteriaceae</taxon>
        <taxon>Mycolicibacterium</taxon>
    </lineage>
</organism>
<protein>
    <submittedName>
        <fullName evidence="5">Glycosyltransferase family 4 protein</fullName>
    </submittedName>
</protein>
<gene>
    <name evidence="5" type="ORF">FR943_02450</name>
</gene>
<keyword evidence="2" id="KW-0808">Transferase</keyword>
<dbReference type="PANTHER" id="PTHR45947:SF3">
    <property type="entry name" value="SULFOQUINOVOSYL TRANSFERASE SQD2"/>
    <property type="match status" value="1"/>
</dbReference>
<accession>A0ABS6KGM1</accession>
<keyword evidence="6" id="KW-1185">Reference proteome</keyword>
<feature type="domain" description="Glycosyltransferase subfamily 4-like N-terminal" evidence="4">
    <location>
        <begin position="14"/>
        <end position="186"/>
    </location>
</feature>
<evidence type="ECO:0000313" key="5">
    <source>
        <dbReference type="EMBL" id="MBU9762714.1"/>
    </source>
</evidence>
<comment type="caution">
    <text evidence="5">The sequence shown here is derived from an EMBL/GenBank/DDBJ whole genome shotgun (WGS) entry which is preliminary data.</text>
</comment>
<keyword evidence="1" id="KW-0328">Glycosyltransferase</keyword>
<dbReference type="PANTHER" id="PTHR45947">
    <property type="entry name" value="SULFOQUINOVOSYL TRANSFERASE SQD2"/>
    <property type="match status" value="1"/>
</dbReference>
<evidence type="ECO:0000259" key="4">
    <source>
        <dbReference type="Pfam" id="PF13439"/>
    </source>
</evidence>
<sequence length="393" mass="42156">MRALFVGHTAAPSGAELATARLVAALRESHPVEASVILTEDGPMIAKMRAQGIPTTVLPNAFDSRSMTIQGSGWLRRLAGGAALLRVGWSLGAAARDHRADVLIAGSTKALVMSAVAAARARIPLLWQVHDRISAEYFGRTLSLMIRALGWIVADGYIANSRSTADTVARWRRRSVIAYPGADFSRTTGTRREPQRAPEEATVAVVGRLTPWKGQDVVLRALARTALRPRRVYLVGGTFFGEESFRNELEDLARELQLPVEFTGHVDDPTEILLGSDILVHSSVIAEPFGQVIVEGLQAGCAVIATRPGGPAEIVEPDVSGLLVDAGDTADLTVALDQLIADAQLRTRLAQAGRLRAQRFDVAESARVVAKFLADIVTSRGGHTRTATEMPRA</sequence>
<feature type="domain" description="Glycosyl transferase family 1" evidence="3">
    <location>
        <begin position="191"/>
        <end position="355"/>
    </location>
</feature>
<evidence type="ECO:0000313" key="6">
    <source>
        <dbReference type="Proteomes" id="UP000812982"/>
    </source>
</evidence>
<dbReference type="InterPro" id="IPR001296">
    <property type="entry name" value="Glyco_trans_1"/>
</dbReference>
<dbReference type="InterPro" id="IPR050194">
    <property type="entry name" value="Glycosyltransferase_grp1"/>
</dbReference>
<evidence type="ECO:0000256" key="2">
    <source>
        <dbReference type="ARBA" id="ARBA00022679"/>
    </source>
</evidence>
<dbReference type="InterPro" id="IPR028098">
    <property type="entry name" value="Glyco_trans_4-like_N"/>
</dbReference>
<evidence type="ECO:0000256" key="1">
    <source>
        <dbReference type="ARBA" id="ARBA00022676"/>
    </source>
</evidence>
<dbReference type="Proteomes" id="UP000812982">
    <property type="component" value="Unassembled WGS sequence"/>
</dbReference>
<name>A0ABS6KGM1_9MYCO</name>
<evidence type="ECO:0000259" key="3">
    <source>
        <dbReference type="Pfam" id="PF00534"/>
    </source>
</evidence>
<dbReference type="CDD" id="cd03801">
    <property type="entry name" value="GT4_PimA-like"/>
    <property type="match status" value="1"/>
</dbReference>
<dbReference type="Pfam" id="PF13439">
    <property type="entry name" value="Glyco_transf_4"/>
    <property type="match status" value="1"/>
</dbReference>
<dbReference type="Pfam" id="PF00534">
    <property type="entry name" value="Glycos_transf_1"/>
    <property type="match status" value="1"/>
</dbReference>
<dbReference type="EMBL" id="VOMB01000002">
    <property type="protein sequence ID" value="MBU9762714.1"/>
    <property type="molecule type" value="Genomic_DNA"/>
</dbReference>